<dbReference type="SUPFAM" id="SSF51905">
    <property type="entry name" value="FAD/NAD(P)-binding domain"/>
    <property type="match status" value="1"/>
</dbReference>
<dbReference type="Gene3D" id="3.50.50.60">
    <property type="entry name" value="FAD/NAD(P)-binding domain"/>
    <property type="match status" value="1"/>
</dbReference>
<evidence type="ECO:0000256" key="3">
    <source>
        <dbReference type="ARBA" id="ARBA00023002"/>
    </source>
</evidence>
<comment type="caution">
    <text evidence="6">The sequence shown here is derived from an EMBL/GenBank/DDBJ whole genome shotgun (WGS) entry which is preliminary data.</text>
</comment>
<evidence type="ECO:0000256" key="1">
    <source>
        <dbReference type="ARBA" id="ARBA00022485"/>
    </source>
</evidence>
<evidence type="ECO:0000313" key="7">
    <source>
        <dbReference type="Proteomes" id="UP000886858"/>
    </source>
</evidence>
<evidence type="ECO:0000256" key="4">
    <source>
        <dbReference type="ARBA" id="ARBA00023004"/>
    </source>
</evidence>
<protein>
    <submittedName>
        <fullName evidence="6">FAD-dependent oxidoreductase</fullName>
    </submittedName>
</protein>
<dbReference type="Pfam" id="PF12831">
    <property type="entry name" value="FAD_oxidored"/>
    <property type="match status" value="1"/>
</dbReference>
<organism evidence="6 7">
    <name type="scientific">Candidatus Eisenbergiella merdipullorum</name>
    <dbReference type="NCBI Taxonomy" id="2838553"/>
    <lineage>
        <taxon>Bacteria</taxon>
        <taxon>Bacillati</taxon>
        <taxon>Bacillota</taxon>
        <taxon>Clostridia</taxon>
        <taxon>Lachnospirales</taxon>
        <taxon>Lachnospiraceae</taxon>
        <taxon>Eisenbergiella</taxon>
    </lineage>
</organism>
<accession>A0A9D2I799</accession>
<reference evidence="6" key="1">
    <citation type="journal article" date="2021" name="PeerJ">
        <title>Extensive microbial diversity within the chicken gut microbiome revealed by metagenomics and culture.</title>
        <authorList>
            <person name="Gilroy R."/>
            <person name="Ravi A."/>
            <person name="Getino M."/>
            <person name="Pursley I."/>
            <person name="Horton D.L."/>
            <person name="Alikhan N.F."/>
            <person name="Baker D."/>
            <person name="Gharbi K."/>
            <person name="Hall N."/>
            <person name="Watson M."/>
            <person name="Adriaenssens E.M."/>
            <person name="Foster-Nyarko E."/>
            <person name="Jarju S."/>
            <person name="Secka A."/>
            <person name="Antonio M."/>
            <person name="Oren A."/>
            <person name="Chaudhuri R.R."/>
            <person name="La Ragione R."/>
            <person name="Hildebrand F."/>
            <person name="Pallen M.J."/>
        </authorList>
    </citation>
    <scope>NUCLEOTIDE SEQUENCE</scope>
    <source>
        <strain evidence="6">CHK179-7159</strain>
    </source>
</reference>
<keyword evidence="3" id="KW-0560">Oxidoreductase</keyword>
<sequence length="419" mass="46648">MKDKYELIVVGGGFAGTAAAISAARQGVDVLLIEKFNALGGAAVSSLVMPFMCYWTQMPENGERKYLSGNLFLEIVSEMNQITGNKAERIAFDEEILKLVLNRMALKYGVNLLFDTTVTDACVSAGKIMSIQALGKSKSLSLSANHFIDASGDAELSMLAGCSYQVGREGDGLCQPMTLSFRMDGVDMEKFRKNRSKINPLYQEWKQKGWIKNPHEDVLIFETFHEGILHFNSTRIVKRNPTDPFDVTKAEIEAREQVFELCHFLKDNIEGFERARVLSTAIQIGIRESRKIDGEYTLTAADLKALSRFPDAVAAANYDMDIHNPEGSGTSHYFFGDGQWYEIPYRCLIPKHMDNLLVAGRCISSTHEAQASYRVMPYCAELGQAAGTAVAVAVRNHTDVRNVDIKQVQEILRKEGFVI</sequence>
<dbReference type="GO" id="GO:0046872">
    <property type="term" value="F:metal ion binding"/>
    <property type="evidence" value="ECO:0007669"/>
    <property type="project" value="UniProtKB-KW"/>
</dbReference>
<dbReference type="EMBL" id="DWYY01000118">
    <property type="protein sequence ID" value="HJA93587.1"/>
    <property type="molecule type" value="Genomic_DNA"/>
</dbReference>
<dbReference type="AlphaFoldDB" id="A0A9D2I799"/>
<evidence type="ECO:0000313" key="6">
    <source>
        <dbReference type="EMBL" id="HJA93587.1"/>
    </source>
</evidence>
<dbReference type="PANTHER" id="PTHR43498:SF1">
    <property type="entry name" value="COB--COM HETERODISULFIDE REDUCTASE IRON-SULFUR SUBUNIT A"/>
    <property type="match status" value="1"/>
</dbReference>
<keyword evidence="5" id="KW-0411">Iron-sulfur</keyword>
<dbReference type="PANTHER" id="PTHR43498">
    <property type="entry name" value="FERREDOXIN:COB-COM HETERODISULFIDE REDUCTASE SUBUNIT A"/>
    <property type="match status" value="1"/>
</dbReference>
<evidence type="ECO:0000256" key="2">
    <source>
        <dbReference type="ARBA" id="ARBA00022723"/>
    </source>
</evidence>
<keyword evidence="4" id="KW-0408">Iron</keyword>
<dbReference type="InterPro" id="IPR036188">
    <property type="entry name" value="FAD/NAD-bd_sf"/>
</dbReference>
<evidence type="ECO:0000256" key="5">
    <source>
        <dbReference type="ARBA" id="ARBA00023014"/>
    </source>
</evidence>
<reference evidence="6" key="2">
    <citation type="submission" date="2021-04" db="EMBL/GenBank/DDBJ databases">
        <authorList>
            <person name="Gilroy R."/>
        </authorList>
    </citation>
    <scope>NUCLEOTIDE SEQUENCE</scope>
    <source>
        <strain evidence="6">CHK179-7159</strain>
    </source>
</reference>
<proteinExistence type="predicted"/>
<dbReference type="InterPro" id="IPR039650">
    <property type="entry name" value="HdrA-like"/>
</dbReference>
<dbReference type="GO" id="GO:0051539">
    <property type="term" value="F:4 iron, 4 sulfur cluster binding"/>
    <property type="evidence" value="ECO:0007669"/>
    <property type="project" value="UniProtKB-KW"/>
</dbReference>
<dbReference type="GO" id="GO:0016491">
    <property type="term" value="F:oxidoreductase activity"/>
    <property type="evidence" value="ECO:0007669"/>
    <property type="project" value="UniProtKB-KW"/>
</dbReference>
<gene>
    <name evidence="6" type="ORF">H9717_10830</name>
</gene>
<name>A0A9D2I799_9FIRM</name>
<keyword evidence="1" id="KW-0004">4Fe-4S</keyword>
<keyword evidence="2" id="KW-0479">Metal-binding</keyword>
<dbReference type="Proteomes" id="UP000886858">
    <property type="component" value="Unassembled WGS sequence"/>
</dbReference>